<dbReference type="InterPro" id="IPR027417">
    <property type="entry name" value="P-loop_NTPase"/>
</dbReference>
<evidence type="ECO:0000313" key="15">
    <source>
        <dbReference type="EMBL" id="QII81840.1"/>
    </source>
</evidence>
<dbReference type="Pfam" id="PF12169">
    <property type="entry name" value="DNA_pol3_gamma3"/>
    <property type="match status" value="1"/>
</dbReference>
<dbReference type="GO" id="GO:0006261">
    <property type="term" value="P:DNA-templated DNA replication"/>
    <property type="evidence" value="ECO:0007669"/>
    <property type="project" value="TreeGrafter"/>
</dbReference>
<protein>
    <recommendedName>
        <fullName evidence="2">DNA-directed DNA polymerase</fullName>
        <ecNumber evidence="2">2.7.7.7</ecNumber>
    </recommendedName>
</protein>
<evidence type="ECO:0000256" key="10">
    <source>
        <dbReference type="ARBA" id="ARBA00022932"/>
    </source>
</evidence>
<dbReference type="EMBL" id="CP049740">
    <property type="protein sequence ID" value="QII81840.1"/>
    <property type="molecule type" value="Genomic_DNA"/>
</dbReference>
<dbReference type="GO" id="GO:0009360">
    <property type="term" value="C:DNA polymerase III complex"/>
    <property type="evidence" value="ECO:0007669"/>
    <property type="project" value="InterPro"/>
</dbReference>
<dbReference type="KEGG" id="jar:G7057_04680"/>
<evidence type="ECO:0000256" key="13">
    <source>
        <dbReference type="SAM" id="MobiDB-lite"/>
    </source>
</evidence>
<dbReference type="InterPro" id="IPR001270">
    <property type="entry name" value="ClpA/B"/>
</dbReference>
<evidence type="ECO:0000256" key="5">
    <source>
        <dbReference type="ARBA" id="ARBA00022705"/>
    </source>
</evidence>
<feature type="region of interest" description="Disordered" evidence="13">
    <location>
        <begin position="538"/>
        <end position="589"/>
    </location>
</feature>
<dbReference type="NCBIfam" id="NF004046">
    <property type="entry name" value="PRK05563.1"/>
    <property type="match status" value="1"/>
</dbReference>
<dbReference type="InterPro" id="IPR045085">
    <property type="entry name" value="HLD_clamp_pol_III_gamma_tau"/>
</dbReference>
<dbReference type="PANTHER" id="PTHR11669">
    <property type="entry name" value="REPLICATION FACTOR C / DNA POLYMERASE III GAMMA-TAU SUBUNIT"/>
    <property type="match status" value="1"/>
</dbReference>
<dbReference type="Pfam" id="PF22608">
    <property type="entry name" value="DNAX_ATPase_lid"/>
    <property type="match status" value="1"/>
</dbReference>
<keyword evidence="5" id="KW-0235">DNA replication</keyword>
<name>A0A6G7K9B7_9LACT</name>
<dbReference type="GO" id="GO:0003677">
    <property type="term" value="F:DNA binding"/>
    <property type="evidence" value="ECO:0007669"/>
    <property type="project" value="InterPro"/>
</dbReference>
<comment type="similarity">
    <text evidence="1">Belongs to the DnaX/STICHEL family.</text>
</comment>
<dbReference type="InterPro" id="IPR050238">
    <property type="entry name" value="DNA_Rep/Repair_Clamp_Loader"/>
</dbReference>
<feature type="compositionally biased region" description="Acidic residues" evidence="13">
    <location>
        <begin position="559"/>
        <end position="584"/>
    </location>
</feature>
<keyword evidence="16" id="KW-1185">Reference proteome</keyword>
<reference evidence="15 16" key="1">
    <citation type="journal article" date="2017" name="Int. J. Syst. Evol. Microbiol.">
        <title>Jeotgalibaca porci sp. nov. and Jeotgalibaca arthritidis sp. nov., isolated from pigs, and emended description of the genus Jeotgalibaca.</title>
        <authorList>
            <person name="Zamora L."/>
            <person name="Perez-Sancho M."/>
            <person name="Dominguez L."/>
            <person name="Fernandez-Garayzabal J.F."/>
            <person name="Vela A.I."/>
        </authorList>
    </citation>
    <scope>NUCLEOTIDE SEQUENCE [LARGE SCALE GENOMIC DNA]</scope>
    <source>
        <strain evidence="15 16">CECT 9157</strain>
    </source>
</reference>
<evidence type="ECO:0000256" key="8">
    <source>
        <dbReference type="ARBA" id="ARBA00022833"/>
    </source>
</evidence>
<keyword evidence="8" id="KW-0862">Zinc</keyword>
<dbReference type="CDD" id="cd18137">
    <property type="entry name" value="HLD_clamp_pol_III_gamma_tau"/>
    <property type="match status" value="1"/>
</dbReference>
<feature type="coiled-coil region" evidence="12">
    <location>
        <begin position="369"/>
        <end position="396"/>
    </location>
</feature>
<keyword evidence="9" id="KW-0067">ATP-binding</keyword>
<evidence type="ECO:0000256" key="12">
    <source>
        <dbReference type="SAM" id="Coils"/>
    </source>
</evidence>
<comment type="catalytic activity">
    <reaction evidence="11">
        <text>DNA(n) + a 2'-deoxyribonucleoside 5'-triphosphate = DNA(n+1) + diphosphate</text>
        <dbReference type="Rhea" id="RHEA:22508"/>
        <dbReference type="Rhea" id="RHEA-COMP:17339"/>
        <dbReference type="Rhea" id="RHEA-COMP:17340"/>
        <dbReference type="ChEBI" id="CHEBI:33019"/>
        <dbReference type="ChEBI" id="CHEBI:61560"/>
        <dbReference type="ChEBI" id="CHEBI:173112"/>
        <dbReference type="EC" id="2.7.7.7"/>
    </reaction>
</comment>
<dbReference type="PANTHER" id="PTHR11669:SF0">
    <property type="entry name" value="PROTEIN STICHEL-LIKE 2"/>
    <property type="match status" value="1"/>
</dbReference>
<dbReference type="FunFam" id="3.40.50.300:FF:000014">
    <property type="entry name" value="DNA polymerase III subunit gamma/tau"/>
    <property type="match status" value="1"/>
</dbReference>
<dbReference type="SUPFAM" id="SSF52540">
    <property type="entry name" value="P-loop containing nucleoside triphosphate hydrolases"/>
    <property type="match status" value="1"/>
</dbReference>
<evidence type="ECO:0000256" key="1">
    <source>
        <dbReference type="ARBA" id="ARBA00006360"/>
    </source>
</evidence>
<dbReference type="InterPro" id="IPR008921">
    <property type="entry name" value="DNA_pol3_clamp-load_cplx_C"/>
</dbReference>
<dbReference type="Gene3D" id="3.40.50.300">
    <property type="entry name" value="P-loop containing nucleotide triphosphate hydrolases"/>
    <property type="match status" value="1"/>
</dbReference>
<evidence type="ECO:0000256" key="4">
    <source>
        <dbReference type="ARBA" id="ARBA00022695"/>
    </source>
</evidence>
<dbReference type="GO" id="GO:0003887">
    <property type="term" value="F:DNA-directed DNA polymerase activity"/>
    <property type="evidence" value="ECO:0007669"/>
    <property type="project" value="UniProtKB-KW"/>
</dbReference>
<accession>A0A6G7K9B7</accession>
<evidence type="ECO:0000256" key="3">
    <source>
        <dbReference type="ARBA" id="ARBA00022679"/>
    </source>
</evidence>
<proteinExistence type="inferred from homology"/>
<dbReference type="CDD" id="cd00009">
    <property type="entry name" value="AAA"/>
    <property type="match status" value="1"/>
</dbReference>
<dbReference type="InterPro" id="IPR003593">
    <property type="entry name" value="AAA+_ATPase"/>
</dbReference>
<evidence type="ECO:0000256" key="2">
    <source>
        <dbReference type="ARBA" id="ARBA00012417"/>
    </source>
</evidence>
<dbReference type="Gene3D" id="1.20.272.10">
    <property type="match status" value="1"/>
</dbReference>
<dbReference type="Proteomes" id="UP000501451">
    <property type="component" value="Chromosome"/>
</dbReference>
<dbReference type="InterPro" id="IPR012763">
    <property type="entry name" value="DNA_pol_III_sug/sutau_N"/>
</dbReference>
<evidence type="ECO:0000256" key="11">
    <source>
        <dbReference type="ARBA" id="ARBA00049244"/>
    </source>
</evidence>
<dbReference type="Gene3D" id="1.10.8.60">
    <property type="match status" value="1"/>
</dbReference>
<dbReference type="InterPro" id="IPR022754">
    <property type="entry name" value="DNA_pol_III_gamma-3"/>
</dbReference>
<evidence type="ECO:0000256" key="9">
    <source>
        <dbReference type="ARBA" id="ARBA00022840"/>
    </source>
</evidence>
<dbReference type="FunFam" id="1.10.8.60:FF:000013">
    <property type="entry name" value="DNA polymerase III subunit gamma/tau"/>
    <property type="match status" value="1"/>
</dbReference>
<keyword evidence="12" id="KW-0175">Coiled coil</keyword>
<sequence>MSYQALYRVWRPQRFDDIAGQEAVTRTLKNALIQGKNSHAYLFTGPRGTGKTSAAKIFAKAINCPNQEDGEPCNHCDICQSITEGRLNDVIEIDAASNNGVEEIRDIRDKARYAPTQAEYKIYIIDEVHMLSTGAFNALLKTLEEPPANVIFILATTEPHKIPLTIISRTQRFDFKRITYQAIINRMAYILEQEAIKYDSQALHVVARAANGGMRDALSLLDQVISYDSDFVSFDHAIQVSGSLTEEMMLNFLSALSQSEAEEALHILHDILEKGKEAGRFIEEMILFARDLLVYKQAGQSDLEERYSQAFREFSQAVEPTFLYQAIEEFSQTQKDMRFSTQPDVYLEVLAVKLAKQKVKPQTTNETAAPADSAEVSRLEKELAALKKELTTALAAMKNGAVAAEPVKPARPRPAVAKNAAGFKPNLGRVQAIMKTASKKELVSIKDNWVDILDVLSVTQRAVLRQAEPVAANSEACILSFDYEILCQKASEDMELQVALEEAIGRMSNRPGEFVCVTAEQWASLRKSYVQELKSRQQAAPAVTENEPQTAAQAGPLADYDDNDAPPLFDEDMAIEMSPADEDEQKQQEVVEQAISMFGKENITVINE</sequence>
<dbReference type="Pfam" id="PF13177">
    <property type="entry name" value="DNA_pol3_delta2"/>
    <property type="match status" value="1"/>
</dbReference>
<gene>
    <name evidence="15" type="primary">dnaX</name>
    <name evidence="15" type="ORF">G7057_04680</name>
</gene>
<organism evidence="15 16">
    <name type="scientific">Jeotgalibaca arthritidis</name>
    <dbReference type="NCBI Taxonomy" id="1868794"/>
    <lineage>
        <taxon>Bacteria</taxon>
        <taxon>Bacillati</taxon>
        <taxon>Bacillota</taxon>
        <taxon>Bacilli</taxon>
        <taxon>Lactobacillales</taxon>
        <taxon>Carnobacteriaceae</taxon>
        <taxon>Jeotgalibaca</taxon>
    </lineage>
</organism>
<keyword evidence="7" id="KW-0547">Nucleotide-binding</keyword>
<keyword evidence="6" id="KW-0479">Metal-binding</keyword>
<keyword evidence="4 15" id="KW-0548">Nucleotidyltransferase</keyword>
<keyword evidence="3 15" id="KW-0808">Transferase</keyword>
<evidence type="ECO:0000259" key="14">
    <source>
        <dbReference type="SMART" id="SM00382"/>
    </source>
</evidence>
<feature type="domain" description="AAA+ ATPase" evidence="14">
    <location>
        <begin position="37"/>
        <end position="179"/>
    </location>
</feature>
<dbReference type="AlphaFoldDB" id="A0A6G7K9B7"/>
<dbReference type="RefSeq" id="WP_166161713.1">
    <property type="nucleotide sequence ID" value="NZ_CP049740.1"/>
</dbReference>
<dbReference type="EC" id="2.7.7.7" evidence="2"/>
<evidence type="ECO:0000313" key="16">
    <source>
        <dbReference type="Proteomes" id="UP000501451"/>
    </source>
</evidence>
<dbReference type="GO" id="GO:0005524">
    <property type="term" value="F:ATP binding"/>
    <property type="evidence" value="ECO:0007669"/>
    <property type="project" value="UniProtKB-KW"/>
</dbReference>
<dbReference type="SMART" id="SM00382">
    <property type="entry name" value="AAA"/>
    <property type="match status" value="1"/>
</dbReference>
<dbReference type="GO" id="GO:0046872">
    <property type="term" value="F:metal ion binding"/>
    <property type="evidence" value="ECO:0007669"/>
    <property type="project" value="UniProtKB-KW"/>
</dbReference>
<dbReference type="PRINTS" id="PR00300">
    <property type="entry name" value="CLPPROTEASEA"/>
</dbReference>
<dbReference type="SUPFAM" id="SSF48019">
    <property type="entry name" value="post-AAA+ oligomerization domain-like"/>
    <property type="match status" value="1"/>
</dbReference>
<evidence type="ECO:0000256" key="6">
    <source>
        <dbReference type="ARBA" id="ARBA00022723"/>
    </source>
</evidence>
<keyword evidence="10" id="KW-0239">DNA-directed DNA polymerase</keyword>
<dbReference type="NCBIfam" id="TIGR02397">
    <property type="entry name" value="dnaX_nterm"/>
    <property type="match status" value="1"/>
</dbReference>
<evidence type="ECO:0000256" key="7">
    <source>
        <dbReference type="ARBA" id="ARBA00022741"/>
    </source>
</evidence>